<dbReference type="AlphaFoldDB" id="A0A8J6JC27"/>
<protein>
    <submittedName>
        <fullName evidence="1">Uncharacterized protein</fullName>
    </submittedName>
</protein>
<proteinExistence type="predicted"/>
<reference evidence="1" key="1">
    <citation type="submission" date="2020-08" db="EMBL/GenBank/DDBJ databases">
        <title>Genome public.</title>
        <authorList>
            <person name="Liu C."/>
            <person name="Sun Q."/>
        </authorList>
    </citation>
    <scope>NUCLEOTIDE SEQUENCE</scope>
    <source>
        <strain evidence="1">NSJ-23</strain>
    </source>
</reference>
<comment type="caution">
    <text evidence="1">The sequence shown here is derived from an EMBL/GenBank/DDBJ whole genome shotgun (WGS) entry which is preliminary data.</text>
</comment>
<gene>
    <name evidence="1" type="ORF">H8S11_13380</name>
</gene>
<dbReference type="RefSeq" id="WP_186853488.1">
    <property type="nucleotide sequence ID" value="NZ_JACOPO010000015.1"/>
</dbReference>
<name>A0A8J6JC27_9FIRM</name>
<dbReference type="EMBL" id="JACOPO010000015">
    <property type="protein sequence ID" value="MBC5723793.1"/>
    <property type="molecule type" value="Genomic_DNA"/>
</dbReference>
<keyword evidence="2" id="KW-1185">Reference proteome</keyword>
<sequence length="145" mass="16724">MANKNKEILEFLEKCPAVKSFLYFNSATDKAGRVSIETVYSDVWEKRFIRDVGIKAYEFAVVQMLPQDQGTSDVNAEQAQSVQDFMDWIDEQNRSRNFPKFQECKVLSIENLQNMPNLAGVNEAGTVARYMFQVRVRYYTEGVKA</sequence>
<organism evidence="1 2">
    <name type="scientific">Flintibacter hominis</name>
    <dbReference type="NCBI Taxonomy" id="2763048"/>
    <lineage>
        <taxon>Bacteria</taxon>
        <taxon>Bacillati</taxon>
        <taxon>Bacillota</taxon>
        <taxon>Clostridia</taxon>
        <taxon>Eubacteriales</taxon>
        <taxon>Flintibacter</taxon>
    </lineage>
</organism>
<evidence type="ECO:0000313" key="2">
    <source>
        <dbReference type="Proteomes" id="UP000628736"/>
    </source>
</evidence>
<dbReference type="Proteomes" id="UP000628736">
    <property type="component" value="Unassembled WGS sequence"/>
</dbReference>
<evidence type="ECO:0000313" key="1">
    <source>
        <dbReference type="EMBL" id="MBC5723793.1"/>
    </source>
</evidence>
<accession>A0A8J6JC27</accession>